<evidence type="ECO:0000256" key="1">
    <source>
        <dbReference type="SAM" id="MobiDB-lite"/>
    </source>
</evidence>
<accession>A0A2J8AB07</accession>
<dbReference type="Proteomes" id="UP000236333">
    <property type="component" value="Unassembled WGS sequence"/>
</dbReference>
<feature type="compositionally biased region" description="Low complexity" evidence="1">
    <location>
        <begin position="85"/>
        <end position="95"/>
    </location>
</feature>
<gene>
    <name evidence="2" type="ORF">TSOC_003656</name>
</gene>
<keyword evidence="3" id="KW-1185">Reference proteome</keyword>
<feature type="compositionally biased region" description="Basic and acidic residues" evidence="1">
    <location>
        <begin position="167"/>
        <end position="179"/>
    </location>
</feature>
<name>A0A2J8AB07_9CHLO</name>
<sequence>MILVRSLRGPLSVGVLLRLFGELSVRRSGHVAVTLTAPRCPCPPAAAPLRGLASADAAAALSGGRSLGSGGGAEGRRGDGGPAGGAASSAGSARGQPPADELAAEAERVMRDPNTIAPQAARSVQDLAPDPLRLAPELQPGGAATRLESDVAGAVDVRAAETGGAGEKGEGRADVRGEAGEAVVEGEDSLPASDPHTRLAPWGE</sequence>
<evidence type="ECO:0000313" key="2">
    <source>
        <dbReference type="EMBL" id="PNH09653.1"/>
    </source>
</evidence>
<proteinExistence type="predicted"/>
<feature type="region of interest" description="Disordered" evidence="1">
    <location>
        <begin position="65"/>
        <end position="105"/>
    </location>
</feature>
<dbReference type="OrthoDB" id="10623694at2759"/>
<evidence type="ECO:0000313" key="3">
    <source>
        <dbReference type="Proteomes" id="UP000236333"/>
    </source>
</evidence>
<reference evidence="2 3" key="1">
    <citation type="journal article" date="2017" name="Mol. Biol. Evol.">
        <title>The 4-celled Tetrabaena socialis nuclear genome reveals the essential components for genetic control of cell number at the origin of multicellularity in the volvocine lineage.</title>
        <authorList>
            <person name="Featherston J."/>
            <person name="Arakaki Y."/>
            <person name="Hanschen E.R."/>
            <person name="Ferris P.J."/>
            <person name="Michod R.E."/>
            <person name="Olson B.J.S.C."/>
            <person name="Nozaki H."/>
            <person name="Durand P.M."/>
        </authorList>
    </citation>
    <scope>NUCLEOTIDE SEQUENCE [LARGE SCALE GENOMIC DNA]</scope>
    <source>
        <strain evidence="2 3">NIES-571</strain>
    </source>
</reference>
<organism evidence="2 3">
    <name type="scientific">Tetrabaena socialis</name>
    <dbReference type="NCBI Taxonomy" id="47790"/>
    <lineage>
        <taxon>Eukaryota</taxon>
        <taxon>Viridiplantae</taxon>
        <taxon>Chlorophyta</taxon>
        <taxon>core chlorophytes</taxon>
        <taxon>Chlorophyceae</taxon>
        <taxon>CS clade</taxon>
        <taxon>Chlamydomonadales</taxon>
        <taxon>Tetrabaenaceae</taxon>
        <taxon>Tetrabaena</taxon>
    </lineage>
</organism>
<dbReference type="AlphaFoldDB" id="A0A2J8AB07"/>
<feature type="region of interest" description="Disordered" evidence="1">
    <location>
        <begin position="159"/>
        <end position="204"/>
    </location>
</feature>
<dbReference type="EMBL" id="PGGS01000082">
    <property type="protein sequence ID" value="PNH09653.1"/>
    <property type="molecule type" value="Genomic_DNA"/>
</dbReference>
<protein>
    <submittedName>
        <fullName evidence="2">Uncharacterized protein</fullName>
    </submittedName>
</protein>
<comment type="caution">
    <text evidence="2">The sequence shown here is derived from an EMBL/GenBank/DDBJ whole genome shotgun (WGS) entry which is preliminary data.</text>
</comment>